<evidence type="ECO:0000313" key="2">
    <source>
        <dbReference type="Proteomes" id="UP000305067"/>
    </source>
</evidence>
<reference evidence="1 2" key="1">
    <citation type="journal article" date="2019" name="Nat. Ecol. Evol.">
        <title>Megaphylogeny resolves global patterns of mushroom evolution.</title>
        <authorList>
            <person name="Varga T."/>
            <person name="Krizsan K."/>
            <person name="Foldi C."/>
            <person name="Dima B."/>
            <person name="Sanchez-Garcia M."/>
            <person name="Sanchez-Ramirez S."/>
            <person name="Szollosi G.J."/>
            <person name="Szarkandi J.G."/>
            <person name="Papp V."/>
            <person name="Albert L."/>
            <person name="Andreopoulos W."/>
            <person name="Angelini C."/>
            <person name="Antonin V."/>
            <person name="Barry K.W."/>
            <person name="Bougher N.L."/>
            <person name="Buchanan P."/>
            <person name="Buyck B."/>
            <person name="Bense V."/>
            <person name="Catcheside P."/>
            <person name="Chovatia M."/>
            <person name="Cooper J."/>
            <person name="Damon W."/>
            <person name="Desjardin D."/>
            <person name="Finy P."/>
            <person name="Geml J."/>
            <person name="Haridas S."/>
            <person name="Hughes K."/>
            <person name="Justo A."/>
            <person name="Karasinski D."/>
            <person name="Kautmanova I."/>
            <person name="Kiss B."/>
            <person name="Kocsube S."/>
            <person name="Kotiranta H."/>
            <person name="LaButti K.M."/>
            <person name="Lechner B.E."/>
            <person name="Liimatainen K."/>
            <person name="Lipzen A."/>
            <person name="Lukacs Z."/>
            <person name="Mihaltcheva S."/>
            <person name="Morgado L.N."/>
            <person name="Niskanen T."/>
            <person name="Noordeloos M.E."/>
            <person name="Ohm R.A."/>
            <person name="Ortiz-Santana B."/>
            <person name="Ovrebo C."/>
            <person name="Racz N."/>
            <person name="Riley R."/>
            <person name="Savchenko A."/>
            <person name="Shiryaev A."/>
            <person name="Soop K."/>
            <person name="Spirin V."/>
            <person name="Szebenyi C."/>
            <person name="Tomsovsky M."/>
            <person name="Tulloss R.E."/>
            <person name="Uehling J."/>
            <person name="Grigoriev I.V."/>
            <person name="Vagvolgyi C."/>
            <person name="Papp T."/>
            <person name="Martin F.M."/>
            <person name="Miettinen O."/>
            <person name="Hibbett D.S."/>
            <person name="Nagy L.G."/>
        </authorList>
    </citation>
    <scope>NUCLEOTIDE SEQUENCE [LARGE SCALE GENOMIC DNA]</scope>
    <source>
        <strain evidence="1 2">CBS 309.79</strain>
    </source>
</reference>
<gene>
    <name evidence="1" type="ORF">BDV98DRAFT_557791</name>
</gene>
<dbReference type="EMBL" id="ML178814">
    <property type="protein sequence ID" value="TFL07389.1"/>
    <property type="molecule type" value="Genomic_DNA"/>
</dbReference>
<dbReference type="Proteomes" id="UP000305067">
    <property type="component" value="Unassembled WGS sequence"/>
</dbReference>
<sequence length="210" mass="23534">MLLTSPNTVLLNAGDELHLKYGQRSNTELFVEYGFVNELVDHGSDFPAEISLDVDIQCVIEPMIRGLGVARAQRMKELLKDEGYEGDWTIHLQPSPAHPSYRVTTCLRLYALFAEHGPDTILDTQAVKLWKDTLAGRRPCISQRNEVAWRTVLRELCTGLIGEAQTASQQTLTTKEGWERWAWRCVRALGAEMGMVARAVGESVDAGEEF</sequence>
<accession>A0A5C3R3R3</accession>
<dbReference type="STRING" id="1884261.A0A5C3R3R3"/>
<evidence type="ECO:0000313" key="1">
    <source>
        <dbReference type="EMBL" id="TFL07389.1"/>
    </source>
</evidence>
<name>A0A5C3R3R3_9AGAR</name>
<dbReference type="AlphaFoldDB" id="A0A5C3R3R3"/>
<organism evidence="1 2">
    <name type="scientific">Pterulicium gracile</name>
    <dbReference type="NCBI Taxonomy" id="1884261"/>
    <lineage>
        <taxon>Eukaryota</taxon>
        <taxon>Fungi</taxon>
        <taxon>Dikarya</taxon>
        <taxon>Basidiomycota</taxon>
        <taxon>Agaricomycotina</taxon>
        <taxon>Agaricomycetes</taxon>
        <taxon>Agaricomycetidae</taxon>
        <taxon>Agaricales</taxon>
        <taxon>Pleurotineae</taxon>
        <taxon>Pterulaceae</taxon>
        <taxon>Pterulicium</taxon>
    </lineage>
</organism>
<keyword evidence="2" id="KW-1185">Reference proteome</keyword>
<dbReference type="OrthoDB" id="341421at2759"/>
<evidence type="ECO:0008006" key="3">
    <source>
        <dbReference type="Google" id="ProtNLM"/>
    </source>
</evidence>
<proteinExistence type="predicted"/>
<protein>
    <recommendedName>
        <fullName evidence="3">SET domain-containing protein</fullName>
    </recommendedName>
</protein>